<dbReference type="EMBL" id="D21804">
    <property type="protein sequence ID" value="BAA04828.1"/>
    <property type="molecule type" value="Genomic_DNA"/>
</dbReference>
<feature type="compositionally biased region" description="Low complexity" evidence="1">
    <location>
        <begin position="10"/>
        <end position="22"/>
    </location>
</feature>
<protein>
    <submittedName>
        <fullName evidence="2">Uncharacterized protein</fullName>
    </submittedName>
</protein>
<sequence length="68" mass="7396">MPARRRRASSRSSHPCRAVGPPRAAPPPVRSRWPARRSGCRWRARWRRGAAGIPCACAARGGPSARAP</sequence>
<evidence type="ECO:0000313" key="2">
    <source>
        <dbReference type="EMBL" id="BAA04828.1"/>
    </source>
</evidence>
<reference evidence="2" key="1">
    <citation type="journal article" date="1994" name="J. Biol. Chem.">
        <title>Novel FMN-binding protein from Desulfovibrio vulgaris (Miyazaki F). Cloning and expression of its gene in Escherichia coli.</title>
        <authorList>
            <person name="Kitamura M."/>
            <person name="Kojima S."/>
            <person name="Ogasawara K."/>
            <person name="Nakaya T."/>
            <person name="Sagara T."/>
            <person name="Niki K."/>
            <person name="Miura K."/>
            <person name="Akutsu H."/>
            <person name="Kumagai I."/>
        </authorList>
    </citation>
    <scope>NUCLEOTIDE SEQUENCE</scope>
    <source>
        <strain evidence="2">Miyazaki</strain>
    </source>
</reference>
<evidence type="ECO:0000256" key="1">
    <source>
        <dbReference type="SAM" id="MobiDB-lite"/>
    </source>
</evidence>
<organism evidence="2">
    <name type="scientific">Nitratidesulfovibrio vulgaris</name>
    <name type="common">Desulfovibrio vulgaris</name>
    <dbReference type="NCBI Taxonomy" id="881"/>
    <lineage>
        <taxon>Bacteria</taxon>
        <taxon>Pseudomonadati</taxon>
        <taxon>Thermodesulfobacteriota</taxon>
        <taxon>Desulfovibrionia</taxon>
        <taxon>Desulfovibrionales</taxon>
        <taxon>Desulfovibrionaceae</taxon>
        <taxon>Nitratidesulfovibrio</taxon>
    </lineage>
</organism>
<name>Q46605_NITVL</name>
<feature type="region of interest" description="Disordered" evidence="1">
    <location>
        <begin position="1"/>
        <end position="37"/>
    </location>
</feature>
<proteinExistence type="predicted"/>
<accession>Q46605</accession>
<dbReference type="PIR" id="D53203">
    <property type="entry name" value="D53203"/>
</dbReference>
<dbReference type="AlphaFoldDB" id="Q46605"/>